<dbReference type="PROSITE" id="PS50977">
    <property type="entry name" value="HTH_TETR_2"/>
    <property type="match status" value="1"/>
</dbReference>
<dbReference type="HOGENOM" id="CLU_069356_39_1_11"/>
<dbReference type="GO" id="GO:0000976">
    <property type="term" value="F:transcription cis-regulatory region binding"/>
    <property type="evidence" value="ECO:0007669"/>
    <property type="project" value="TreeGrafter"/>
</dbReference>
<dbReference type="RefSeq" id="WP_014209534.1">
    <property type="nucleotide sequence ID" value="NC_016604.1"/>
</dbReference>
<feature type="domain" description="HTH tetR-type" evidence="4">
    <location>
        <begin position="29"/>
        <end position="89"/>
    </location>
</feature>
<keyword evidence="1 2" id="KW-0238">DNA-binding</keyword>
<dbReference type="SUPFAM" id="SSF46689">
    <property type="entry name" value="Homeodomain-like"/>
    <property type="match status" value="1"/>
</dbReference>
<gene>
    <name evidence="5" type="ordered locus">MycrhN_1094</name>
</gene>
<evidence type="ECO:0000256" key="2">
    <source>
        <dbReference type="PROSITE-ProRule" id="PRU00335"/>
    </source>
</evidence>
<dbReference type="KEGG" id="mrh:MycrhN_1094"/>
<feature type="DNA-binding region" description="H-T-H motif" evidence="2">
    <location>
        <begin position="52"/>
        <end position="71"/>
    </location>
</feature>
<evidence type="ECO:0000259" key="4">
    <source>
        <dbReference type="PROSITE" id="PS50977"/>
    </source>
</evidence>
<evidence type="ECO:0000313" key="5">
    <source>
        <dbReference type="EMBL" id="AEV71719.1"/>
    </source>
</evidence>
<accession>G8RV38</accession>
<dbReference type="InterPro" id="IPR001647">
    <property type="entry name" value="HTH_TetR"/>
</dbReference>
<dbReference type="InterPro" id="IPR009057">
    <property type="entry name" value="Homeodomain-like_sf"/>
</dbReference>
<dbReference type="Pfam" id="PF00440">
    <property type="entry name" value="TetR_N"/>
    <property type="match status" value="1"/>
</dbReference>
<dbReference type="STRING" id="710685.MycrhN_1094"/>
<proteinExistence type="predicted"/>
<dbReference type="PANTHER" id="PTHR30055:SF153">
    <property type="entry name" value="HTH-TYPE TRANSCRIPTIONAL REPRESSOR RV3405C"/>
    <property type="match status" value="1"/>
</dbReference>
<dbReference type="EMBL" id="CP003169">
    <property type="protein sequence ID" value="AEV71719.1"/>
    <property type="molecule type" value="Genomic_DNA"/>
</dbReference>
<keyword evidence="6" id="KW-1185">Reference proteome</keyword>
<dbReference type="PRINTS" id="PR00455">
    <property type="entry name" value="HTHTETR"/>
</dbReference>
<sequence length="223" mass="24289">MPGADPATGPVPSPATGPDSSPTTGPDSSPTTEAILDAAVVEFEQHGFRRVALDDVARRAKISRTTIYRRFGNKDELIAAVIERENVTLFADIANELKHAGPQSNYYVEAFTLAILKFRRHRVLDRMIRDEPALVLELAGRHHGAAILRMAEALRVIFPPGFADRIGEQAVNEFADTILRYAAMVLLLPSAQPLDSPEDIRAFATQHFLPSLPTALRAALTAG</sequence>
<organism evidence="5 6">
    <name type="scientific">Mycolicibacterium rhodesiae (strain NBB3)</name>
    <name type="common">Mycobacterium rhodesiae</name>
    <dbReference type="NCBI Taxonomy" id="710685"/>
    <lineage>
        <taxon>Bacteria</taxon>
        <taxon>Bacillati</taxon>
        <taxon>Actinomycetota</taxon>
        <taxon>Actinomycetes</taxon>
        <taxon>Mycobacteriales</taxon>
        <taxon>Mycobacteriaceae</taxon>
        <taxon>Mycolicibacterium</taxon>
    </lineage>
</organism>
<protein>
    <submittedName>
        <fullName evidence="5">Transcriptional regulator</fullName>
    </submittedName>
</protein>
<dbReference type="AlphaFoldDB" id="G8RV38"/>
<reference evidence="5 6" key="1">
    <citation type="submission" date="2011-12" db="EMBL/GenBank/DDBJ databases">
        <title>Complete sequence of Mycobacterium rhodesiae NBB3.</title>
        <authorList>
            <consortium name="US DOE Joint Genome Institute"/>
            <person name="Lucas S."/>
            <person name="Han J."/>
            <person name="Lapidus A."/>
            <person name="Cheng J.-F."/>
            <person name="Goodwin L."/>
            <person name="Pitluck S."/>
            <person name="Peters L."/>
            <person name="Mikhailova N."/>
            <person name="Gu W."/>
            <person name="Detter J.C."/>
            <person name="Han C."/>
            <person name="Tapia R."/>
            <person name="Land M."/>
            <person name="Hauser L."/>
            <person name="Kyrpides N."/>
            <person name="Ivanova N."/>
            <person name="Pagani I."/>
            <person name="Mattes T."/>
            <person name="Holmes A."/>
            <person name="Rutledge P."/>
            <person name="Paulsen I."/>
            <person name="Coleman N."/>
            <person name="Woyke T."/>
        </authorList>
    </citation>
    <scope>NUCLEOTIDE SEQUENCE [LARGE SCALE GENOMIC DNA]</scope>
    <source>
        <strain evidence="5 6">NBB3</strain>
    </source>
</reference>
<dbReference type="InterPro" id="IPR050109">
    <property type="entry name" value="HTH-type_TetR-like_transc_reg"/>
</dbReference>
<name>G8RV38_MYCRN</name>
<dbReference type="OrthoDB" id="6077212at2"/>
<dbReference type="eggNOG" id="COG1309">
    <property type="taxonomic scope" value="Bacteria"/>
</dbReference>
<dbReference type="GO" id="GO:0003700">
    <property type="term" value="F:DNA-binding transcription factor activity"/>
    <property type="evidence" value="ECO:0007669"/>
    <property type="project" value="TreeGrafter"/>
</dbReference>
<dbReference type="Proteomes" id="UP000005442">
    <property type="component" value="Chromosome"/>
</dbReference>
<dbReference type="Gene3D" id="1.10.357.10">
    <property type="entry name" value="Tetracycline Repressor, domain 2"/>
    <property type="match status" value="1"/>
</dbReference>
<evidence type="ECO:0000256" key="1">
    <source>
        <dbReference type="ARBA" id="ARBA00023125"/>
    </source>
</evidence>
<feature type="compositionally biased region" description="Low complexity" evidence="3">
    <location>
        <begin position="16"/>
        <end position="31"/>
    </location>
</feature>
<feature type="region of interest" description="Disordered" evidence="3">
    <location>
        <begin position="1"/>
        <end position="31"/>
    </location>
</feature>
<evidence type="ECO:0000313" key="6">
    <source>
        <dbReference type="Proteomes" id="UP000005442"/>
    </source>
</evidence>
<dbReference type="PATRIC" id="fig|710685.3.peg.1104"/>
<dbReference type="PANTHER" id="PTHR30055">
    <property type="entry name" value="HTH-TYPE TRANSCRIPTIONAL REGULATOR RUTR"/>
    <property type="match status" value="1"/>
</dbReference>
<evidence type="ECO:0000256" key="3">
    <source>
        <dbReference type="SAM" id="MobiDB-lite"/>
    </source>
</evidence>